<keyword evidence="1" id="KW-0723">Serine/threonine-protein kinase</keyword>
<evidence type="ECO:0000313" key="5">
    <source>
        <dbReference type="Proteomes" id="UP000540506"/>
    </source>
</evidence>
<dbReference type="RefSeq" id="WP_184933851.1">
    <property type="nucleotide sequence ID" value="NZ_JACHJV010000001.1"/>
</dbReference>
<gene>
    <name evidence="4" type="ORF">FHR34_000529</name>
</gene>
<dbReference type="Proteomes" id="UP000540506">
    <property type="component" value="Unassembled WGS sequence"/>
</dbReference>
<dbReference type="AlphaFoldDB" id="A0A7W7QYM3"/>
<comment type="caution">
    <text evidence="4">The sequence shown here is derived from an EMBL/GenBank/DDBJ whole genome shotgun (WGS) entry which is preliminary data.</text>
</comment>
<evidence type="ECO:0000313" key="4">
    <source>
        <dbReference type="EMBL" id="MBB4921536.1"/>
    </source>
</evidence>
<keyword evidence="5" id="KW-1185">Reference proteome</keyword>
<reference evidence="4 5" key="1">
    <citation type="submission" date="2020-08" db="EMBL/GenBank/DDBJ databases">
        <title>Sequencing the genomes of 1000 actinobacteria strains.</title>
        <authorList>
            <person name="Klenk H.-P."/>
        </authorList>
    </citation>
    <scope>NUCLEOTIDE SEQUENCE [LARGE SCALE GENOMIC DNA]</scope>
    <source>
        <strain evidence="4 5">DSM 41654</strain>
    </source>
</reference>
<evidence type="ECO:0000256" key="1">
    <source>
        <dbReference type="ARBA" id="ARBA00022527"/>
    </source>
</evidence>
<protein>
    <submittedName>
        <fullName evidence="4">Anti-sigma regulatory factor (Ser/Thr protein kinase)</fullName>
    </submittedName>
</protein>
<dbReference type="InterPro" id="IPR003594">
    <property type="entry name" value="HATPase_dom"/>
</dbReference>
<feature type="region of interest" description="Disordered" evidence="2">
    <location>
        <begin position="1"/>
        <end position="25"/>
    </location>
</feature>
<feature type="domain" description="Histidine kinase/HSP90-like ATPase" evidence="3">
    <location>
        <begin position="28"/>
        <end position="116"/>
    </location>
</feature>
<sequence length="142" mass="15642">MPETLDRTPSPTGQSHRWLLRSPHSPGVARSTLREFLRSVQDGERFTENAELVVSELVTNALVHATRPGKRIKLGLEADGEVLLIWVEDSSPNAPQPRLCTEGESGRGLLLVEALSLKWGWGPREGISKRVWSCIEPGPVVS</sequence>
<evidence type="ECO:0000259" key="3">
    <source>
        <dbReference type="Pfam" id="PF13581"/>
    </source>
</evidence>
<evidence type="ECO:0000256" key="2">
    <source>
        <dbReference type="SAM" id="MobiDB-lite"/>
    </source>
</evidence>
<keyword evidence="1" id="KW-0418">Kinase</keyword>
<keyword evidence="1" id="KW-0808">Transferase</keyword>
<dbReference type="EMBL" id="JACHJV010000001">
    <property type="protein sequence ID" value="MBB4921536.1"/>
    <property type="molecule type" value="Genomic_DNA"/>
</dbReference>
<proteinExistence type="predicted"/>
<organism evidence="4 5">
    <name type="scientific">Kitasatospora kifunensis</name>
    <name type="common">Streptomyces kifunensis</name>
    <dbReference type="NCBI Taxonomy" id="58351"/>
    <lineage>
        <taxon>Bacteria</taxon>
        <taxon>Bacillati</taxon>
        <taxon>Actinomycetota</taxon>
        <taxon>Actinomycetes</taxon>
        <taxon>Kitasatosporales</taxon>
        <taxon>Streptomycetaceae</taxon>
        <taxon>Kitasatospora</taxon>
    </lineage>
</organism>
<dbReference type="CDD" id="cd16936">
    <property type="entry name" value="HATPase_RsbW-like"/>
    <property type="match status" value="1"/>
</dbReference>
<dbReference type="PANTHER" id="PTHR35526:SF3">
    <property type="entry name" value="ANTI-SIGMA-F FACTOR RSBW"/>
    <property type="match status" value="1"/>
</dbReference>
<dbReference type="InterPro" id="IPR036890">
    <property type="entry name" value="HATPase_C_sf"/>
</dbReference>
<dbReference type="PANTHER" id="PTHR35526">
    <property type="entry name" value="ANTI-SIGMA-F FACTOR RSBW-RELATED"/>
    <property type="match status" value="1"/>
</dbReference>
<name>A0A7W7QYM3_KITKI</name>
<dbReference type="GO" id="GO:0004674">
    <property type="term" value="F:protein serine/threonine kinase activity"/>
    <property type="evidence" value="ECO:0007669"/>
    <property type="project" value="UniProtKB-KW"/>
</dbReference>
<dbReference type="Gene3D" id="3.30.565.10">
    <property type="entry name" value="Histidine kinase-like ATPase, C-terminal domain"/>
    <property type="match status" value="1"/>
</dbReference>
<dbReference type="InterPro" id="IPR050267">
    <property type="entry name" value="Anti-sigma-factor_SerPK"/>
</dbReference>
<accession>A0A7W7QYM3</accession>
<dbReference type="Pfam" id="PF13581">
    <property type="entry name" value="HATPase_c_2"/>
    <property type="match status" value="1"/>
</dbReference>
<dbReference type="SUPFAM" id="SSF55874">
    <property type="entry name" value="ATPase domain of HSP90 chaperone/DNA topoisomerase II/histidine kinase"/>
    <property type="match status" value="1"/>
</dbReference>